<reference evidence="3 4" key="1">
    <citation type="submission" date="2011-04" db="EMBL/GenBank/DDBJ databases">
        <authorList>
            <person name="Harkins D.M."/>
            <person name="Madupu R."/>
            <person name="Durkin A.S."/>
            <person name="Torralba M."/>
            <person name="Methe B."/>
            <person name="Sutton G.G."/>
            <person name="Nelson K.E."/>
        </authorList>
    </citation>
    <scope>NUCLEOTIDE SEQUENCE [LARGE SCALE GENOMIC DNA]</scope>
    <source>
        <strain evidence="3 4">UPII 199-6</strain>
    </source>
</reference>
<evidence type="ECO:0000313" key="4">
    <source>
        <dbReference type="Proteomes" id="UP000004018"/>
    </source>
</evidence>
<comment type="caution">
    <text evidence="3">The sequence shown here is derived from an EMBL/GenBank/DDBJ whole genome shotgun (WGS) entry which is preliminary data.</text>
</comment>
<sequence length="188" mass="20558">MTKEELKALGLTDEQVSKITEDYGKNYVSKSQFNEKNEALKNAEKEKGELTKQIEGLKKNNDSNADLKKQIEAMQEAAKAMETEHATQLAQMKLDAAVEHSLTVAKAKNIKAARALLDLKDAKPDEKGEVIGLSDKIKELQKSDAYLFESNDGQKKEVGGVHPGAGSDNNGTAAKLTVQQQFERALGI</sequence>
<name>A0ABP2L2V2_9FIRM</name>
<gene>
    <name evidence="3" type="ORF">HMPREF1039_0884</name>
</gene>
<keyword evidence="4" id="KW-1185">Reference proteome</keyword>
<organism evidence="3 4">
    <name type="scientific">Megasphaera lornae</name>
    <dbReference type="NCBI Taxonomy" id="1000568"/>
    <lineage>
        <taxon>Bacteria</taxon>
        <taxon>Bacillati</taxon>
        <taxon>Bacillota</taxon>
        <taxon>Negativicutes</taxon>
        <taxon>Veillonellales</taxon>
        <taxon>Veillonellaceae</taxon>
        <taxon>Megasphaera</taxon>
    </lineage>
</organism>
<feature type="coiled-coil region" evidence="1">
    <location>
        <begin position="33"/>
        <end position="91"/>
    </location>
</feature>
<feature type="region of interest" description="Disordered" evidence="2">
    <location>
        <begin position="151"/>
        <end position="174"/>
    </location>
</feature>
<dbReference type="EMBL" id="AFIJ01000038">
    <property type="protein sequence ID" value="EGL39397.1"/>
    <property type="molecule type" value="Genomic_DNA"/>
</dbReference>
<proteinExistence type="predicted"/>
<evidence type="ECO:0000256" key="1">
    <source>
        <dbReference type="SAM" id="Coils"/>
    </source>
</evidence>
<keyword evidence="1" id="KW-0175">Coiled coil</keyword>
<dbReference type="Proteomes" id="UP000004018">
    <property type="component" value="Unassembled WGS sequence"/>
</dbReference>
<dbReference type="Pfam" id="PF06810">
    <property type="entry name" value="Phage_scaffold"/>
    <property type="match status" value="1"/>
</dbReference>
<protein>
    <submittedName>
        <fullName evidence="3">Phage minor structural protein GP20</fullName>
    </submittedName>
</protein>
<evidence type="ECO:0000313" key="3">
    <source>
        <dbReference type="EMBL" id="EGL39397.1"/>
    </source>
</evidence>
<dbReference type="RefSeq" id="WP_007391563.1">
    <property type="nucleotide sequence ID" value="NZ_AFIJ01000038.1"/>
</dbReference>
<dbReference type="InterPro" id="IPR009636">
    <property type="entry name" value="SCAF"/>
</dbReference>
<accession>A0ABP2L2V2</accession>
<evidence type="ECO:0000256" key="2">
    <source>
        <dbReference type="SAM" id="MobiDB-lite"/>
    </source>
</evidence>